<proteinExistence type="predicted"/>
<dbReference type="AlphaFoldDB" id="A0A9W6YC85"/>
<feature type="domain" description="Ion transport" evidence="14">
    <location>
        <begin position="144"/>
        <end position="281"/>
    </location>
</feature>
<feature type="transmembrane region" description="Helical" evidence="13">
    <location>
        <begin position="181"/>
        <end position="202"/>
    </location>
</feature>
<dbReference type="OrthoDB" id="69996at2759"/>
<evidence type="ECO:0000256" key="1">
    <source>
        <dbReference type="ARBA" id="ARBA00004141"/>
    </source>
</evidence>
<evidence type="ECO:0000256" key="4">
    <source>
        <dbReference type="ARBA" id="ARBA00022692"/>
    </source>
</evidence>
<dbReference type="PANTHER" id="PTHR11537">
    <property type="entry name" value="VOLTAGE-GATED POTASSIUM CHANNEL"/>
    <property type="match status" value="1"/>
</dbReference>
<keyword evidence="10 13" id="KW-0472">Membrane</keyword>
<evidence type="ECO:0000256" key="8">
    <source>
        <dbReference type="ARBA" id="ARBA00022989"/>
    </source>
</evidence>
<evidence type="ECO:0000256" key="7">
    <source>
        <dbReference type="ARBA" id="ARBA00022958"/>
    </source>
</evidence>
<dbReference type="Pfam" id="PF00520">
    <property type="entry name" value="Ion_trans"/>
    <property type="match status" value="1"/>
</dbReference>
<keyword evidence="3" id="KW-0633">Potassium transport</keyword>
<dbReference type="GO" id="GO:0005249">
    <property type="term" value="F:voltage-gated potassium channel activity"/>
    <property type="evidence" value="ECO:0007669"/>
    <property type="project" value="InterPro"/>
</dbReference>
<keyword evidence="5" id="KW-0631">Potassium channel</keyword>
<feature type="transmembrane region" description="Helical" evidence="13">
    <location>
        <begin position="214"/>
        <end position="235"/>
    </location>
</feature>
<dbReference type="InterPro" id="IPR027359">
    <property type="entry name" value="Volt_channel_dom_sf"/>
</dbReference>
<dbReference type="InterPro" id="IPR005821">
    <property type="entry name" value="Ion_trans_dom"/>
</dbReference>
<comment type="subcellular location">
    <subcellularLocation>
        <location evidence="1">Membrane</location>
        <topology evidence="1">Multi-pass membrane protein</topology>
    </subcellularLocation>
</comment>
<dbReference type="PRINTS" id="PR00169">
    <property type="entry name" value="KCHANNEL"/>
</dbReference>
<evidence type="ECO:0000256" key="6">
    <source>
        <dbReference type="ARBA" id="ARBA00022882"/>
    </source>
</evidence>
<feature type="compositionally biased region" description="Basic and acidic residues" evidence="12">
    <location>
        <begin position="1"/>
        <end position="14"/>
    </location>
</feature>
<dbReference type="InterPro" id="IPR028325">
    <property type="entry name" value="VG_K_chnl"/>
</dbReference>
<evidence type="ECO:0000259" key="14">
    <source>
        <dbReference type="Pfam" id="PF00520"/>
    </source>
</evidence>
<keyword evidence="6" id="KW-0851">Voltage-gated channel</keyword>
<dbReference type="Gene3D" id="1.20.120.350">
    <property type="entry name" value="Voltage-gated potassium channels. Chain C"/>
    <property type="match status" value="1"/>
</dbReference>
<evidence type="ECO:0000313" key="16">
    <source>
        <dbReference type="Proteomes" id="UP001165121"/>
    </source>
</evidence>
<dbReference type="PANTHER" id="PTHR11537:SF254">
    <property type="entry name" value="POTASSIUM VOLTAGE-GATED CHANNEL PROTEIN SHAB"/>
    <property type="match status" value="1"/>
</dbReference>
<organism evidence="15 16">
    <name type="scientific">Phytophthora fragariaefolia</name>
    <dbReference type="NCBI Taxonomy" id="1490495"/>
    <lineage>
        <taxon>Eukaryota</taxon>
        <taxon>Sar</taxon>
        <taxon>Stramenopiles</taxon>
        <taxon>Oomycota</taxon>
        <taxon>Peronosporomycetes</taxon>
        <taxon>Peronosporales</taxon>
        <taxon>Peronosporaceae</taxon>
        <taxon>Phytophthora</taxon>
    </lineage>
</organism>
<dbReference type="GO" id="GO:0008076">
    <property type="term" value="C:voltage-gated potassium channel complex"/>
    <property type="evidence" value="ECO:0007669"/>
    <property type="project" value="InterPro"/>
</dbReference>
<protein>
    <submittedName>
        <fullName evidence="15">Unnamed protein product</fullName>
    </submittedName>
</protein>
<keyword evidence="16" id="KW-1185">Reference proteome</keyword>
<evidence type="ECO:0000256" key="13">
    <source>
        <dbReference type="SAM" id="Phobius"/>
    </source>
</evidence>
<keyword evidence="2" id="KW-0813">Transport</keyword>
<dbReference type="GO" id="GO:0001508">
    <property type="term" value="P:action potential"/>
    <property type="evidence" value="ECO:0007669"/>
    <property type="project" value="TreeGrafter"/>
</dbReference>
<keyword evidence="9" id="KW-0406">Ion transport</keyword>
<sequence length="295" mass="33373">MLHMSDVHEERTWSEEQEEEDEVHSLPTDGAFDQVQQELLEESTYIESVDEPTQPAGPPASLTVAHSTATNIIQHQGSNSSRLSGRDGRRMLRRLRKVVSRFFTHDLPLLRSPEMIRAMPLKARIHFYLSNPEESCLGWRLQQLLMGLLIINVCAMSSETVDGPRFGSTDPGYPYMPRDSTFNAVEGLFSLFFVFEFVVRWLCAPGQSQFWKSIPTWITLLAAIAAIPRLCLLAVGADTELADTFMYNFRILRAIRLIVLAYAYDGTKVLFQAAMNSIPPLTITVRSYELLPTKS</sequence>
<dbReference type="SUPFAM" id="SSF81324">
    <property type="entry name" value="Voltage-gated potassium channels"/>
    <property type="match status" value="1"/>
</dbReference>
<dbReference type="Proteomes" id="UP001165121">
    <property type="component" value="Unassembled WGS sequence"/>
</dbReference>
<evidence type="ECO:0000256" key="2">
    <source>
        <dbReference type="ARBA" id="ARBA00022448"/>
    </source>
</evidence>
<evidence type="ECO:0000256" key="5">
    <source>
        <dbReference type="ARBA" id="ARBA00022826"/>
    </source>
</evidence>
<evidence type="ECO:0000256" key="12">
    <source>
        <dbReference type="SAM" id="MobiDB-lite"/>
    </source>
</evidence>
<reference evidence="15" key="1">
    <citation type="submission" date="2023-04" db="EMBL/GenBank/DDBJ databases">
        <title>Phytophthora fragariaefolia NBRC 109709.</title>
        <authorList>
            <person name="Ichikawa N."/>
            <person name="Sato H."/>
            <person name="Tonouchi N."/>
        </authorList>
    </citation>
    <scope>NUCLEOTIDE SEQUENCE</scope>
    <source>
        <strain evidence="15">NBRC 109709</strain>
    </source>
</reference>
<feature type="region of interest" description="Disordered" evidence="12">
    <location>
        <begin position="1"/>
        <end position="34"/>
    </location>
</feature>
<accession>A0A9W6YC85</accession>
<dbReference type="EMBL" id="BSXT01004660">
    <property type="protein sequence ID" value="GMF58442.1"/>
    <property type="molecule type" value="Genomic_DNA"/>
</dbReference>
<evidence type="ECO:0000313" key="15">
    <source>
        <dbReference type="EMBL" id="GMF58442.1"/>
    </source>
</evidence>
<evidence type="ECO:0000256" key="11">
    <source>
        <dbReference type="ARBA" id="ARBA00023303"/>
    </source>
</evidence>
<evidence type="ECO:0000256" key="10">
    <source>
        <dbReference type="ARBA" id="ARBA00023136"/>
    </source>
</evidence>
<keyword evidence="4 13" id="KW-0812">Transmembrane</keyword>
<keyword evidence="11" id="KW-0407">Ion channel</keyword>
<name>A0A9W6YC85_9STRA</name>
<gene>
    <name evidence="15" type="ORF">Pfra01_002509900</name>
</gene>
<keyword evidence="8 13" id="KW-1133">Transmembrane helix</keyword>
<evidence type="ECO:0000256" key="3">
    <source>
        <dbReference type="ARBA" id="ARBA00022538"/>
    </source>
</evidence>
<comment type="caution">
    <text evidence="15">The sequence shown here is derived from an EMBL/GenBank/DDBJ whole genome shotgun (WGS) entry which is preliminary data.</text>
</comment>
<keyword evidence="7" id="KW-0630">Potassium</keyword>
<evidence type="ECO:0000256" key="9">
    <source>
        <dbReference type="ARBA" id="ARBA00023065"/>
    </source>
</evidence>